<dbReference type="AlphaFoldDB" id="A0A9D5DDT7"/>
<organism evidence="1">
    <name type="scientific">Cryptosporidium canis</name>
    <dbReference type="NCBI Taxonomy" id="195482"/>
    <lineage>
        <taxon>Eukaryota</taxon>
        <taxon>Sar</taxon>
        <taxon>Alveolata</taxon>
        <taxon>Apicomplexa</taxon>
        <taxon>Conoidasida</taxon>
        <taxon>Coccidia</taxon>
        <taxon>Eucoccidiorida</taxon>
        <taxon>Eimeriorina</taxon>
        <taxon>Cryptosporidiidae</taxon>
        <taxon>Cryptosporidium</taxon>
    </lineage>
</organism>
<gene>
    <name evidence="1" type="ORF">OJ253_3565</name>
</gene>
<reference evidence="1" key="1">
    <citation type="submission" date="2022-10" db="EMBL/GenBank/DDBJ databases">
        <title>Adaptive evolution leads to modifications in subtelomeric GC content in a zoonotic Cryptosporidium species.</title>
        <authorList>
            <person name="Li J."/>
            <person name="Feng Y."/>
            <person name="Xiao L."/>
        </authorList>
    </citation>
    <scope>NUCLEOTIDE SEQUENCE</scope>
    <source>
        <strain evidence="1">33844</strain>
    </source>
</reference>
<dbReference type="Proteomes" id="UP001067231">
    <property type="component" value="Unassembled WGS sequence"/>
</dbReference>
<accession>A0A9D5DDT7</accession>
<dbReference type="OrthoDB" id="10406124at2759"/>
<comment type="caution">
    <text evidence="1">The sequence shown here is derived from an EMBL/GenBank/DDBJ whole genome shotgun (WGS) entry which is preliminary data.</text>
</comment>
<dbReference type="EMBL" id="JAPCXC010000127">
    <property type="protein sequence ID" value="KAJ1604627.1"/>
    <property type="molecule type" value="Genomic_DNA"/>
</dbReference>
<name>A0A9D5DDT7_9CRYT</name>
<evidence type="ECO:0000313" key="1">
    <source>
        <dbReference type="EMBL" id="KAJ1604627.1"/>
    </source>
</evidence>
<protein>
    <submittedName>
        <fullName evidence="1">Uncharacterized protein</fullName>
    </submittedName>
</protein>
<proteinExistence type="predicted"/>
<sequence>MLEGVDALARQGGVFGDLEVAFGNIFKKFQDTVSLEWQRVVEPAPDGDSECPHISRASKLECGLGSFYSGGKNAYVPSVPWTYLPWVRNSAELKSLKNASPELFDDEMVGWVGLCEKLEDPYFVDYAVHLGLDFPVVGVDDISPHELRLGVDLCGKQGRWLIFRIGASPGVWLLDWFPELNLWAELRVQLDLQVQELVVDQAAFLLRAVEADLAHLLQELLNPSPN</sequence>